<dbReference type="PANTHER" id="PTHR43046:SF12">
    <property type="entry name" value="GDP-MANNOSE MANNOSYL HYDROLASE"/>
    <property type="match status" value="1"/>
</dbReference>
<sequence length="169" mass="18364">MPASPAERPVTRRRGARVIVVAGDEVLLQTDTDPGLPGSRFWQTPGGGIDPGEGSAEAAVRELLEETGLALEVVDLGAPLAVRRVTHGYSDRILIQEETFYRIDVERFEPVAAGLTERERQRRVGTDWHRLADLPDPVWPAELAELVAAPAAAALRDLGDVEESTVPVR</sequence>
<reference evidence="7 8" key="1">
    <citation type="submission" date="2020-08" db="EMBL/GenBank/DDBJ databases">
        <title>Genome sequence of Tessaracoccus defluvii JCM 17540T.</title>
        <authorList>
            <person name="Hyun D.-W."/>
            <person name="Bae J.-W."/>
        </authorList>
    </citation>
    <scope>NUCLEOTIDE SEQUENCE [LARGE SCALE GENOMIC DNA]</scope>
    <source>
        <strain evidence="7 8">JCM 17540</strain>
    </source>
</reference>
<evidence type="ECO:0000256" key="4">
    <source>
        <dbReference type="ARBA" id="ARBA00022842"/>
    </source>
</evidence>
<keyword evidence="8" id="KW-1185">Reference proteome</keyword>
<evidence type="ECO:0000259" key="6">
    <source>
        <dbReference type="PROSITE" id="PS51462"/>
    </source>
</evidence>
<dbReference type="EMBL" id="CP060789">
    <property type="protein sequence ID" value="QNP54894.1"/>
    <property type="molecule type" value="Genomic_DNA"/>
</dbReference>
<dbReference type="InterPro" id="IPR015797">
    <property type="entry name" value="NUDIX_hydrolase-like_dom_sf"/>
</dbReference>
<evidence type="ECO:0000256" key="1">
    <source>
        <dbReference type="ARBA" id="ARBA00001946"/>
    </source>
</evidence>
<dbReference type="PROSITE" id="PS51462">
    <property type="entry name" value="NUDIX"/>
    <property type="match status" value="1"/>
</dbReference>
<evidence type="ECO:0000256" key="5">
    <source>
        <dbReference type="RuleBase" id="RU003476"/>
    </source>
</evidence>
<evidence type="ECO:0000313" key="8">
    <source>
        <dbReference type="Proteomes" id="UP000516117"/>
    </source>
</evidence>
<feature type="domain" description="Nudix hydrolase" evidence="6">
    <location>
        <begin position="11"/>
        <end position="151"/>
    </location>
</feature>
<dbReference type="AlphaFoldDB" id="A0A7H0H2X8"/>
<organism evidence="7 8">
    <name type="scientific">Tessaracoccus defluvii</name>
    <dbReference type="NCBI Taxonomy" id="1285901"/>
    <lineage>
        <taxon>Bacteria</taxon>
        <taxon>Bacillati</taxon>
        <taxon>Actinomycetota</taxon>
        <taxon>Actinomycetes</taxon>
        <taxon>Propionibacteriales</taxon>
        <taxon>Propionibacteriaceae</taxon>
        <taxon>Tessaracoccus</taxon>
    </lineage>
</organism>
<dbReference type="Pfam" id="PF00293">
    <property type="entry name" value="NUDIX"/>
    <property type="match status" value="1"/>
</dbReference>
<evidence type="ECO:0000313" key="7">
    <source>
        <dbReference type="EMBL" id="QNP54894.1"/>
    </source>
</evidence>
<dbReference type="PROSITE" id="PS00893">
    <property type="entry name" value="NUDIX_BOX"/>
    <property type="match status" value="1"/>
</dbReference>
<dbReference type="InterPro" id="IPR020084">
    <property type="entry name" value="NUDIX_hydrolase_CS"/>
</dbReference>
<dbReference type="InterPro" id="IPR000086">
    <property type="entry name" value="NUDIX_hydrolase_dom"/>
</dbReference>
<comment type="cofactor">
    <cofactor evidence="1">
        <name>Mg(2+)</name>
        <dbReference type="ChEBI" id="CHEBI:18420"/>
    </cofactor>
</comment>
<dbReference type="Proteomes" id="UP000516117">
    <property type="component" value="Chromosome"/>
</dbReference>
<dbReference type="GO" id="GO:0016787">
    <property type="term" value="F:hydrolase activity"/>
    <property type="evidence" value="ECO:0007669"/>
    <property type="project" value="UniProtKB-KW"/>
</dbReference>
<keyword evidence="3 5" id="KW-0378">Hydrolase</keyword>
<dbReference type="PRINTS" id="PR00502">
    <property type="entry name" value="NUDIXFAMILY"/>
</dbReference>
<name>A0A7H0H2X8_9ACTN</name>
<comment type="similarity">
    <text evidence="2 5">Belongs to the Nudix hydrolase family.</text>
</comment>
<dbReference type="PANTHER" id="PTHR43046">
    <property type="entry name" value="GDP-MANNOSE MANNOSYL HYDROLASE"/>
    <property type="match status" value="1"/>
</dbReference>
<keyword evidence="4" id="KW-0460">Magnesium</keyword>
<dbReference type="Gene3D" id="3.90.79.10">
    <property type="entry name" value="Nucleoside Triphosphate Pyrophosphohydrolase"/>
    <property type="match status" value="1"/>
</dbReference>
<dbReference type="KEGG" id="tdf:H9L22_11395"/>
<dbReference type="RefSeq" id="WP_187720030.1">
    <property type="nucleotide sequence ID" value="NZ_BAABBL010000004.1"/>
</dbReference>
<accession>A0A7H0H2X8</accession>
<dbReference type="SUPFAM" id="SSF55811">
    <property type="entry name" value="Nudix"/>
    <property type="match status" value="1"/>
</dbReference>
<gene>
    <name evidence="7" type="ORF">H9L22_11395</name>
</gene>
<proteinExistence type="inferred from homology"/>
<evidence type="ECO:0000256" key="3">
    <source>
        <dbReference type="ARBA" id="ARBA00022801"/>
    </source>
</evidence>
<protein>
    <submittedName>
        <fullName evidence="7">NUDIX domain-containing protein</fullName>
    </submittedName>
</protein>
<evidence type="ECO:0000256" key="2">
    <source>
        <dbReference type="ARBA" id="ARBA00005582"/>
    </source>
</evidence>
<dbReference type="CDD" id="cd04685">
    <property type="entry name" value="NUDIX_Hydrolase"/>
    <property type="match status" value="1"/>
</dbReference>
<dbReference type="InterPro" id="IPR020476">
    <property type="entry name" value="Nudix_hydrolase"/>
</dbReference>